<dbReference type="OrthoDB" id="32195at2"/>
<dbReference type="AlphaFoldDB" id="A0A285MVU3"/>
<dbReference type="SUPFAM" id="SSF53335">
    <property type="entry name" value="S-adenosyl-L-methionine-dependent methyltransferases"/>
    <property type="match status" value="1"/>
</dbReference>
<dbReference type="RefSeq" id="WP_097045379.1">
    <property type="nucleotide sequence ID" value="NZ_OBEH01000002.1"/>
</dbReference>
<organism evidence="9 10">
    <name type="scientific">Flagellimonas pacifica</name>
    <dbReference type="NCBI Taxonomy" id="1247520"/>
    <lineage>
        <taxon>Bacteria</taxon>
        <taxon>Pseudomonadati</taxon>
        <taxon>Bacteroidota</taxon>
        <taxon>Flavobacteriia</taxon>
        <taxon>Flavobacteriales</taxon>
        <taxon>Flavobacteriaceae</taxon>
        <taxon>Flagellimonas</taxon>
    </lineage>
</organism>
<dbReference type="InterPro" id="IPR031303">
    <property type="entry name" value="C5_meth_CS"/>
</dbReference>
<dbReference type="GO" id="GO:0044027">
    <property type="term" value="P:negative regulation of gene expression via chromosomal CpG island methylation"/>
    <property type="evidence" value="ECO:0007669"/>
    <property type="project" value="TreeGrafter"/>
</dbReference>
<evidence type="ECO:0000256" key="3">
    <source>
        <dbReference type="ARBA" id="ARBA00022679"/>
    </source>
</evidence>
<feature type="active site" evidence="7">
    <location>
        <position position="95"/>
    </location>
</feature>
<dbReference type="Proteomes" id="UP000219048">
    <property type="component" value="Unassembled WGS sequence"/>
</dbReference>
<dbReference type="PROSITE" id="PS00095">
    <property type="entry name" value="C5_MTASE_2"/>
    <property type="match status" value="1"/>
</dbReference>
<dbReference type="GO" id="GO:0009307">
    <property type="term" value="P:DNA restriction-modification system"/>
    <property type="evidence" value="ECO:0007669"/>
    <property type="project" value="UniProtKB-KW"/>
</dbReference>
<proteinExistence type="inferred from homology"/>
<evidence type="ECO:0000256" key="7">
    <source>
        <dbReference type="PROSITE-ProRule" id="PRU01016"/>
    </source>
</evidence>
<evidence type="ECO:0000256" key="6">
    <source>
        <dbReference type="ARBA" id="ARBA00047422"/>
    </source>
</evidence>
<evidence type="ECO:0000313" key="9">
    <source>
        <dbReference type="EMBL" id="SNY99926.1"/>
    </source>
</evidence>
<dbReference type="Pfam" id="PF00145">
    <property type="entry name" value="DNA_methylase"/>
    <property type="match status" value="1"/>
</dbReference>
<dbReference type="InterPro" id="IPR050390">
    <property type="entry name" value="C5-Methyltransferase"/>
</dbReference>
<dbReference type="PRINTS" id="PR00105">
    <property type="entry name" value="C5METTRFRASE"/>
</dbReference>
<dbReference type="EC" id="2.1.1.37" evidence="1"/>
<accession>A0A285MVU3</accession>
<gene>
    <name evidence="9" type="ORF">SAMN06265377_1741</name>
</gene>
<dbReference type="PANTHER" id="PTHR10629">
    <property type="entry name" value="CYTOSINE-SPECIFIC METHYLTRANSFERASE"/>
    <property type="match status" value="1"/>
</dbReference>
<dbReference type="GO" id="GO:0003886">
    <property type="term" value="F:DNA (cytosine-5-)-methyltransferase activity"/>
    <property type="evidence" value="ECO:0007669"/>
    <property type="project" value="UniProtKB-EC"/>
</dbReference>
<comment type="similarity">
    <text evidence="7 8">Belongs to the class I-like SAM-binding methyltransferase superfamily. C5-methyltransferase family.</text>
</comment>
<dbReference type="GO" id="GO:0003677">
    <property type="term" value="F:DNA binding"/>
    <property type="evidence" value="ECO:0007669"/>
    <property type="project" value="TreeGrafter"/>
</dbReference>
<evidence type="ECO:0000256" key="8">
    <source>
        <dbReference type="RuleBase" id="RU000416"/>
    </source>
</evidence>
<reference evidence="10" key="1">
    <citation type="submission" date="2017-09" db="EMBL/GenBank/DDBJ databases">
        <authorList>
            <person name="Varghese N."/>
            <person name="Submissions S."/>
        </authorList>
    </citation>
    <scope>NUCLEOTIDE SEQUENCE [LARGE SCALE GENOMIC DNA]</scope>
    <source>
        <strain evidence="10">DSM 25885</strain>
    </source>
</reference>
<dbReference type="InterPro" id="IPR029063">
    <property type="entry name" value="SAM-dependent_MTases_sf"/>
</dbReference>
<keyword evidence="5" id="KW-0680">Restriction system</keyword>
<keyword evidence="4 7" id="KW-0949">S-adenosyl-L-methionine</keyword>
<dbReference type="GO" id="GO:0032259">
    <property type="term" value="P:methylation"/>
    <property type="evidence" value="ECO:0007669"/>
    <property type="project" value="UniProtKB-KW"/>
</dbReference>
<sequence>MDILIEDKLQLSTNLNDTSRNILGCDIFSGAGGMSLGAEMAGINISFAVENDKYAADTFIRNHQSSKVIVEDIRKVNPTKLISKNPFVLFGGPPCQGFSLSNTVTRNSKNEKNSLFEEFLRFIEELEPQWCVFENVEGFRSFQKGKVVNILKKRLEDLGYTVNFDVLLASDYGVPQDRKRFFMVGNKKGIKFNFPEPLTNKFTVADAILDLPSLQNGDFLESLPYKSLANNEFAEAMRANSNFSTQNYVSKNRDYVLERYRHIKQGQNWKAIPDELMKNYADKNNCHSGIYKRLDSEKPSVVISNYRKNMLIHPFENRGLSVREAARLQSFPDDFIFKGTLMYMQQQIGNAVPPLLAKALFEQIIKQSN</sequence>
<dbReference type="Gene3D" id="3.40.50.150">
    <property type="entry name" value="Vaccinia Virus protein VP39"/>
    <property type="match status" value="1"/>
</dbReference>
<dbReference type="PANTHER" id="PTHR10629:SF52">
    <property type="entry name" value="DNA (CYTOSINE-5)-METHYLTRANSFERASE 1"/>
    <property type="match status" value="1"/>
</dbReference>
<dbReference type="Gene3D" id="3.90.120.10">
    <property type="entry name" value="DNA Methylase, subunit A, domain 2"/>
    <property type="match status" value="1"/>
</dbReference>
<evidence type="ECO:0000256" key="5">
    <source>
        <dbReference type="ARBA" id="ARBA00022747"/>
    </source>
</evidence>
<keyword evidence="3 7" id="KW-0808">Transferase</keyword>
<keyword evidence="10" id="KW-1185">Reference proteome</keyword>
<dbReference type="InterPro" id="IPR001525">
    <property type="entry name" value="C5_MeTfrase"/>
</dbReference>
<evidence type="ECO:0000313" key="10">
    <source>
        <dbReference type="Proteomes" id="UP000219048"/>
    </source>
</evidence>
<evidence type="ECO:0000256" key="1">
    <source>
        <dbReference type="ARBA" id="ARBA00011975"/>
    </source>
</evidence>
<evidence type="ECO:0000256" key="4">
    <source>
        <dbReference type="ARBA" id="ARBA00022691"/>
    </source>
</evidence>
<keyword evidence="2 7" id="KW-0489">Methyltransferase</keyword>
<comment type="catalytic activity">
    <reaction evidence="6">
        <text>a 2'-deoxycytidine in DNA + S-adenosyl-L-methionine = a 5-methyl-2'-deoxycytidine in DNA + S-adenosyl-L-homocysteine + H(+)</text>
        <dbReference type="Rhea" id="RHEA:13681"/>
        <dbReference type="Rhea" id="RHEA-COMP:11369"/>
        <dbReference type="Rhea" id="RHEA-COMP:11370"/>
        <dbReference type="ChEBI" id="CHEBI:15378"/>
        <dbReference type="ChEBI" id="CHEBI:57856"/>
        <dbReference type="ChEBI" id="CHEBI:59789"/>
        <dbReference type="ChEBI" id="CHEBI:85452"/>
        <dbReference type="ChEBI" id="CHEBI:85454"/>
        <dbReference type="EC" id="2.1.1.37"/>
    </reaction>
</comment>
<name>A0A285MVU3_9FLAO</name>
<dbReference type="NCBIfam" id="TIGR00675">
    <property type="entry name" value="dcm"/>
    <property type="match status" value="1"/>
</dbReference>
<evidence type="ECO:0000256" key="2">
    <source>
        <dbReference type="ARBA" id="ARBA00022603"/>
    </source>
</evidence>
<dbReference type="EMBL" id="OBEH01000002">
    <property type="protein sequence ID" value="SNY99926.1"/>
    <property type="molecule type" value="Genomic_DNA"/>
</dbReference>
<dbReference type="PROSITE" id="PS51679">
    <property type="entry name" value="SAM_MT_C5"/>
    <property type="match status" value="1"/>
</dbReference>
<protein>
    <recommendedName>
        <fullName evidence="1">DNA (cytosine-5-)-methyltransferase</fullName>
        <ecNumber evidence="1">2.1.1.37</ecNumber>
    </recommendedName>
</protein>